<sequence>MSPYPKLVEPEQIKIHRLFATPVAQITHPAAELLNEVLKEEIDRNRAQNPTGVRHSNSGGWQSSADFNNWHGEGAMALTSFAKDLAYELTAVHHPQHGLLVPDFEWKINAWANVNTAGDSNAQHAHPGAFWSGVYWVDDGSGDGQDPGGELQFLDPRGVMPSLYNPELKIRIAGCLSAGLTTSIAPESGALVMFPSWLLHSVNLFTGSRPRISVAFNFSV</sequence>
<reference evidence="2" key="1">
    <citation type="submission" date="2016-08" db="EMBL/GenBank/DDBJ databases">
        <authorList>
            <person name="Merda D."/>
            <person name="Briand M."/>
            <person name="Taghouti G."/>
            <person name="Carrere S."/>
            <person name="Gouzy J."/>
            <person name="Portier P."/>
            <person name="Jacques M.-A."/>
            <person name="Fischer-Le Saux M."/>
        </authorList>
    </citation>
    <scope>NUCLEOTIDE SEQUENCE [LARGE SCALE GENOMIC DNA]</scope>
    <source>
        <strain evidence="2">CFBP1156</strain>
    </source>
</reference>
<dbReference type="AlphaFoldDB" id="A0A2S7EWM5"/>
<dbReference type="OrthoDB" id="549777at2"/>
<dbReference type="Gene3D" id="2.60.120.620">
    <property type="entry name" value="q2cbj1_9rhob like domain"/>
    <property type="match status" value="1"/>
</dbReference>
<gene>
    <name evidence="1" type="ORF">XhyaCFBP1156_10665</name>
</gene>
<protein>
    <recommendedName>
        <fullName evidence="3">2OG-Fe(II) oxygenase</fullName>
    </recommendedName>
</protein>
<evidence type="ECO:0000313" key="1">
    <source>
        <dbReference type="EMBL" id="PPU97555.1"/>
    </source>
</evidence>
<name>A0A2S7EWM5_9XANT</name>
<dbReference type="Proteomes" id="UP000238261">
    <property type="component" value="Unassembled WGS sequence"/>
</dbReference>
<comment type="caution">
    <text evidence="1">The sequence shown here is derived from an EMBL/GenBank/DDBJ whole genome shotgun (WGS) entry which is preliminary data.</text>
</comment>
<organism evidence="1 2">
    <name type="scientific">Xanthomonas hyacinthi</name>
    <dbReference type="NCBI Taxonomy" id="56455"/>
    <lineage>
        <taxon>Bacteria</taxon>
        <taxon>Pseudomonadati</taxon>
        <taxon>Pseudomonadota</taxon>
        <taxon>Gammaproteobacteria</taxon>
        <taxon>Lysobacterales</taxon>
        <taxon>Lysobacteraceae</taxon>
        <taxon>Xanthomonas</taxon>
    </lineage>
</organism>
<evidence type="ECO:0000313" key="2">
    <source>
        <dbReference type="Proteomes" id="UP000238261"/>
    </source>
</evidence>
<dbReference type="NCBIfam" id="TIGR02466">
    <property type="entry name" value="TIGR02466 family protein"/>
    <property type="match status" value="1"/>
</dbReference>
<dbReference type="EMBL" id="MDEG01000008">
    <property type="protein sequence ID" value="PPU97555.1"/>
    <property type="molecule type" value="Genomic_DNA"/>
</dbReference>
<keyword evidence="2" id="KW-1185">Reference proteome</keyword>
<proteinExistence type="predicted"/>
<evidence type="ECO:0008006" key="3">
    <source>
        <dbReference type="Google" id="ProtNLM"/>
    </source>
</evidence>
<dbReference type="InterPro" id="IPR012668">
    <property type="entry name" value="CHP02466"/>
</dbReference>
<accession>A0A2S7EWM5</accession>
<dbReference type="Pfam" id="PF13759">
    <property type="entry name" value="2OG-FeII_Oxy_5"/>
    <property type="match status" value="1"/>
</dbReference>